<dbReference type="Proteomes" id="UP000322225">
    <property type="component" value="Chromosome 13"/>
</dbReference>
<evidence type="ECO:0000313" key="3">
    <source>
        <dbReference type="EMBL" id="WWD22374.1"/>
    </source>
</evidence>
<feature type="compositionally biased region" description="Polar residues" evidence="2">
    <location>
        <begin position="558"/>
        <end position="567"/>
    </location>
</feature>
<feature type="compositionally biased region" description="Basic and acidic residues" evidence="2">
    <location>
        <begin position="273"/>
        <end position="295"/>
    </location>
</feature>
<feature type="region of interest" description="Disordered" evidence="2">
    <location>
        <begin position="382"/>
        <end position="528"/>
    </location>
</feature>
<evidence type="ECO:0000313" key="4">
    <source>
        <dbReference type="Proteomes" id="UP000322225"/>
    </source>
</evidence>
<dbReference type="AlphaFoldDB" id="A0A5M6CC75"/>
<accession>A0A5M6CC75</accession>
<feature type="compositionally biased region" description="Polar residues" evidence="2">
    <location>
        <begin position="638"/>
        <end position="647"/>
    </location>
</feature>
<sequence length="1040" mass="111501">MSASPALHPPATRSPVTTTTTSASSFDTARSSLENTSVGVDGVAALRAAALRTRQGGSASGSVSPAPSSLLAKRETSPSRPEFVASSSTLATRVGAQPLSKYVGKVTQEEKEEGEISEDDEQPVENHTQDRRPSRGRSSFNGGRKSKSKSRSHSPKKRRSPSKNTIVPQRRPSVTTARSISPVKQIIDQRRPSNAEDREKPVPVEIDEAVAPAPSEISPSEARDYMEIIRNLIHEGVSPDTLVQKGATPKYVMAVCEEIVEGTRKRKKLWLETREREVDSEPPIERAPRSLDIDQKSPSPDVEISISTAVDMARRESTSSEDSAEMTLVERMSPPKSLPLRFQPSSSWTPPVLPSSSSSPAPSAQPLSPYAQAFKVESYKPIPRPASAGRLAPGPSYSFQPSASASAMTSPAVRVSPAEMIFPAGPSRPQAAKPSVGHEDASHPRRKKRSAGRGLDNGLSAGADVVLNYGDDVVHDTPTSAHSQPPPPVDSPPSLPPSTLPPFALSSSTSQSVSILPPIQTQSDAATQSALLETRRKALESMKRRRAALEAKPLVVSDTGNAVQTESVAEAPGPTSEETELEKTIEQQMADLEKEVLNSHNANAEVDMDMDIDEPEEGEITAPSPPRPTSARAAPVVISNSLPTTTFPRGKKRALAEDLMETRSAAPVRASLPPRRRPFWAMQRPQKLILHLDDSSDSSDDEETGTPLQDSDSSASQAQLEENIRSLQERIAKLKAKKAKQALGAQISTPPNSASVQVTSGAEDVNITAPTVEQSPASLNVINASTTAEVRQLTKELVQAEAEAEAMNVDAPSVDDPIIIDDEPDVPSVEPSAKEVRPRSVSPSVIQTTSNKPTAMSELPQSHSDAFQSYKPLLPRYPQLTHDVDVSTSLSAYISPLPASSPPQTSKTHLPTQIDRSLLQSIILTNRTLREPGAMMCKAESGGGKCADRNCQSLHLSKGLTPTDDDLVEYISQTNPLKSKKSITKASIKEAKEALLSDNASLSITAAQGFQAGMHSTTLDFNDDRVLSAFLDRVDKHGTE</sequence>
<protein>
    <submittedName>
        <fullName evidence="3">Uncharacterized protein</fullName>
    </submittedName>
</protein>
<feature type="region of interest" description="Disordered" evidence="2">
    <location>
        <begin position="53"/>
        <end position="219"/>
    </location>
</feature>
<feature type="compositionally biased region" description="Acidic residues" evidence="2">
    <location>
        <begin position="695"/>
        <end position="704"/>
    </location>
</feature>
<feature type="region of interest" description="Disordered" evidence="2">
    <location>
        <begin position="1"/>
        <end position="39"/>
    </location>
</feature>
<keyword evidence="1" id="KW-0175">Coiled coil</keyword>
<evidence type="ECO:0000256" key="1">
    <source>
        <dbReference type="SAM" id="Coils"/>
    </source>
</evidence>
<feature type="region of interest" description="Disordered" evidence="2">
    <location>
        <begin position="557"/>
        <end position="582"/>
    </location>
</feature>
<feature type="compositionally biased region" description="Polar residues" evidence="2">
    <location>
        <begin position="519"/>
        <end position="528"/>
    </location>
</feature>
<organism evidence="3 4">
    <name type="scientific">Kwoniella shandongensis</name>
    <dbReference type="NCBI Taxonomy" id="1734106"/>
    <lineage>
        <taxon>Eukaryota</taxon>
        <taxon>Fungi</taxon>
        <taxon>Dikarya</taxon>
        <taxon>Basidiomycota</taxon>
        <taxon>Agaricomycotina</taxon>
        <taxon>Tremellomycetes</taxon>
        <taxon>Tremellales</taxon>
        <taxon>Cryptococcaceae</taxon>
        <taxon>Kwoniella</taxon>
    </lineage>
</organism>
<dbReference type="EMBL" id="CP144063">
    <property type="protein sequence ID" value="WWD22374.1"/>
    <property type="molecule type" value="Genomic_DNA"/>
</dbReference>
<evidence type="ECO:0000256" key="2">
    <source>
        <dbReference type="SAM" id="MobiDB-lite"/>
    </source>
</evidence>
<reference evidence="3" key="1">
    <citation type="submission" date="2017-08" db="EMBL/GenBank/DDBJ databases">
        <authorList>
            <person name="Cuomo C."/>
            <person name="Billmyre B."/>
            <person name="Heitman J."/>
        </authorList>
    </citation>
    <scope>NUCLEOTIDE SEQUENCE</scope>
    <source>
        <strain evidence="3">CBS 12478</strain>
    </source>
</reference>
<feature type="compositionally biased region" description="Low complexity" evidence="2">
    <location>
        <begin position="501"/>
        <end position="514"/>
    </location>
</feature>
<feature type="region of interest" description="Disordered" evidence="2">
    <location>
        <begin position="824"/>
        <end position="860"/>
    </location>
</feature>
<feature type="region of interest" description="Disordered" evidence="2">
    <location>
        <begin position="611"/>
        <end position="724"/>
    </location>
</feature>
<feature type="compositionally biased region" description="Pro residues" evidence="2">
    <location>
        <begin position="484"/>
        <end position="500"/>
    </location>
</feature>
<dbReference type="KEGG" id="ksn:43586180"/>
<name>A0A5M6CC75_9TREE</name>
<keyword evidence="4" id="KW-1185">Reference proteome</keyword>
<dbReference type="RefSeq" id="XP_031863627.1">
    <property type="nucleotide sequence ID" value="XM_032002070.1"/>
</dbReference>
<feature type="compositionally biased region" description="Polar residues" evidence="2">
    <location>
        <begin position="747"/>
        <end position="760"/>
    </location>
</feature>
<dbReference type="OrthoDB" id="2565113at2759"/>
<feature type="compositionally biased region" description="Polar residues" evidence="2">
    <location>
        <begin position="164"/>
        <end position="179"/>
    </location>
</feature>
<feature type="compositionally biased region" description="Low complexity" evidence="2">
    <location>
        <begin position="401"/>
        <end position="412"/>
    </location>
</feature>
<feature type="compositionally biased region" description="Low complexity" evidence="2">
    <location>
        <begin position="53"/>
        <end position="71"/>
    </location>
</feature>
<gene>
    <name evidence="3" type="ORF">CI109_106865</name>
</gene>
<feature type="compositionally biased region" description="Polar residues" evidence="2">
    <location>
        <begin position="841"/>
        <end position="860"/>
    </location>
</feature>
<feature type="compositionally biased region" description="Basic residues" evidence="2">
    <location>
        <begin position="144"/>
        <end position="161"/>
    </location>
</feature>
<feature type="compositionally biased region" description="Low complexity" evidence="2">
    <location>
        <begin position="9"/>
        <end position="32"/>
    </location>
</feature>
<feature type="compositionally biased region" description="Acidic residues" evidence="2">
    <location>
        <begin position="110"/>
        <end position="123"/>
    </location>
</feature>
<feature type="coiled-coil region" evidence="1">
    <location>
        <begin position="783"/>
        <end position="810"/>
    </location>
</feature>
<feature type="compositionally biased region" description="Low complexity" evidence="2">
    <location>
        <begin position="709"/>
        <end position="719"/>
    </location>
</feature>
<feature type="region of interest" description="Disordered" evidence="2">
    <location>
        <begin position="739"/>
        <end position="761"/>
    </location>
</feature>
<reference evidence="3" key="2">
    <citation type="submission" date="2024-01" db="EMBL/GenBank/DDBJ databases">
        <title>Comparative genomics of Cryptococcus and Kwoniella reveals pathogenesis evolution and contrasting modes of karyotype evolution via chromosome fusion or intercentromeric recombination.</title>
        <authorList>
            <person name="Coelho M.A."/>
            <person name="David-Palma M."/>
            <person name="Shea T."/>
            <person name="Bowers K."/>
            <person name="McGinley-Smith S."/>
            <person name="Mohammad A.W."/>
            <person name="Gnirke A."/>
            <person name="Yurkov A.M."/>
            <person name="Nowrousian M."/>
            <person name="Sun S."/>
            <person name="Cuomo C.A."/>
            <person name="Heitman J."/>
        </authorList>
    </citation>
    <scope>NUCLEOTIDE SEQUENCE</scope>
    <source>
        <strain evidence="3">CBS 12478</strain>
    </source>
</reference>
<proteinExistence type="predicted"/>
<feature type="compositionally biased region" description="Low complexity" evidence="2">
    <location>
        <begin position="344"/>
        <end position="367"/>
    </location>
</feature>
<dbReference type="GeneID" id="43586180"/>
<feature type="compositionally biased region" description="Basic and acidic residues" evidence="2">
    <location>
        <begin position="187"/>
        <end position="202"/>
    </location>
</feature>
<feature type="region of interest" description="Disordered" evidence="2">
    <location>
        <begin position="273"/>
        <end position="367"/>
    </location>
</feature>